<dbReference type="Proteomes" id="UP000605986">
    <property type="component" value="Unassembled WGS sequence"/>
</dbReference>
<dbReference type="SUPFAM" id="SSF55729">
    <property type="entry name" value="Acyl-CoA N-acyltransferases (Nat)"/>
    <property type="match status" value="1"/>
</dbReference>
<gene>
    <name evidence="1" type="ORF">F53441_6229</name>
</gene>
<dbReference type="GO" id="GO:0016740">
    <property type="term" value="F:transferase activity"/>
    <property type="evidence" value="ECO:0007669"/>
    <property type="project" value="UniProtKB-KW"/>
</dbReference>
<comment type="caution">
    <text evidence="1">The sequence shown here is derived from an EMBL/GenBank/DDBJ whole genome shotgun (WGS) entry which is preliminary data.</text>
</comment>
<organism evidence="1 2">
    <name type="scientific">Fusarium austroafricanum</name>
    <dbReference type="NCBI Taxonomy" id="2364996"/>
    <lineage>
        <taxon>Eukaryota</taxon>
        <taxon>Fungi</taxon>
        <taxon>Dikarya</taxon>
        <taxon>Ascomycota</taxon>
        <taxon>Pezizomycotina</taxon>
        <taxon>Sordariomycetes</taxon>
        <taxon>Hypocreomycetidae</taxon>
        <taxon>Hypocreales</taxon>
        <taxon>Nectriaceae</taxon>
        <taxon>Fusarium</taxon>
        <taxon>Fusarium concolor species complex</taxon>
    </lineage>
</organism>
<reference evidence="1" key="1">
    <citation type="submission" date="2020-01" db="EMBL/GenBank/DDBJ databases">
        <title>Identification and distribution of gene clusters putatively required for synthesis of sphingolipid metabolism inhibitors in phylogenetically diverse species of the filamentous fungus Fusarium.</title>
        <authorList>
            <person name="Kim H.-S."/>
            <person name="Busman M."/>
            <person name="Brown D.W."/>
            <person name="Divon H."/>
            <person name="Uhlig S."/>
            <person name="Proctor R.H."/>
        </authorList>
    </citation>
    <scope>NUCLEOTIDE SEQUENCE</scope>
    <source>
        <strain evidence="1">NRRL 53441</strain>
    </source>
</reference>
<evidence type="ECO:0000313" key="1">
    <source>
        <dbReference type="EMBL" id="KAF4450688.1"/>
    </source>
</evidence>
<dbReference type="InterPro" id="IPR016181">
    <property type="entry name" value="Acyl_CoA_acyltransferase"/>
</dbReference>
<name>A0A8H4KK53_9HYPO</name>
<accession>A0A8H4KK53</accession>
<keyword evidence="2" id="KW-1185">Reference proteome</keyword>
<dbReference type="PANTHER" id="PTHR42791">
    <property type="entry name" value="GNAT FAMILY ACETYLTRANSFERASE"/>
    <property type="match status" value="1"/>
</dbReference>
<keyword evidence="1" id="KW-0808">Transferase</keyword>
<dbReference type="Gene3D" id="3.40.630.30">
    <property type="match status" value="1"/>
</dbReference>
<protein>
    <submittedName>
        <fullName evidence="1">GCN5-related N-acetyltransferase (GNAT) domain-containing protein</fullName>
    </submittedName>
</protein>
<dbReference type="PANTHER" id="PTHR42791:SF14">
    <property type="entry name" value="N-ACETYLTRANSFERASE DOMAIN-CONTAINING PROTEIN"/>
    <property type="match status" value="1"/>
</dbReference>
<proteinExistence type="predicted"/>
<dbReference type="OrthoDB" id="410198at2759"/>
<dbReference type="AlphaFoldDB" id="A0A8H4KK53"/>
<dbReference type="InterPro" id="IPR052523">
    <property type="entry name" value="Trichothecene_AcTrans"/>
</dbReference>
<dbReference type="EMBL" id="JAADJG010000243">
    <property type="protein sequence ID" value="KAF4450688.1"/>
    <property type="molecule type" value="Genomic_DNA"/>
</dbReference>
<sequence>MPLKVLPATEADAFRAATIEEMAYGPNPLDPVLFPGPLPSEPNTRAPDLINLLQKNPACRWAKVVDTDLGEAEDQMIAFSSWYLWETTPTEEQHSFPSQRGPRSNAEACELFFGGMNKMRVNYMKGTPYAYPKHQRRGAASLLLEYGLKESDRLGIPACLESSAEGRKLYEKFGFEEVDRLTVDFSRWGGPSDVTIPLMVRPEGGRSTPK</sequence>
<evidence type="ECO:0000313" key="2">
    <source>
        <dbReference type="Proteomes" id="UP000605986"/>
    </source>
</evidence>